<dbReference type="Proteomes" id="UP000663851">
    <property type="component" value="Unassembled WGS sequence"/>
</dbReference>
<evidence type="ECO:0000256" key="1">
    <source>
        <dbReference type="SAM" id="MobiDB-lite"/>
    </source>
</evidence>
<feature type="region of interest" description="Disordered" evidence="1">
    <location>
        <begin position="271"/>
        <end position="300"/>
    </location>
</feature>
<sequence>MASDTLLISTSYHKPIPVCRKSILETTNVRSEDELLKFFLHGSYDVQRGYMHTCQAEENIEKAVCIKDDIMTAEDKIAKSRCMFEETYMINISVKQPDATPKSKQIDVRIEKSPADTQVPDEKIDGGGGGGGGGGAEDDDEISSIFDEDENGEMDNVIFNEMNSSANENPSTNLTLADMINKTLTTIPTTSVDNLNNLNKTNNWFTEQQQNELKPRPVSEHISSTKPVEQVIKTPPPTKSLPSMIQTPTLTTNRSEDEKLFEYLDYLETKEESNQPITPATTKNSKSTSPSDKIPLKQSQQEPVSIIDLEQLCRLLTVSDLKDEYIRKKIFELKMLIDERHKKQKSQIPLVKPRKDNLPVLIAMPPVIQQQQQQQQQQQRRRTNVVQPTALLQSKTVNLSAPYNPHYHDISSNYNNNKYLSPSSSLNNQQYPRHQISSTKYRL</sequence>
<feature type="region of interest" description="Disordered" evidence="1">
    <location>
        <begin position="110"/>
        <end position="142"/>
    </location>
</feature>
<accession>A0A817QKR5</accession>
<feature type="region of interest" description="Disordered" evidence="1">
    <location>
        <begin position="210"/>
        <end position="246"/>
    </location>
</feature>
<dbReference type="AlphaFoldDB" id="A0A817QKR5"/>
<evidence type="ECO:0000313" key="3">
    <source>
        <dbReference type="EMBL" id="CAF4382045.1"/>
    </source>
</evidence>
<gene>
    <name evidence="3" type="ORF">HFQ381_LOCUS18809</name>
    <name evidence="2" type="ORF">LUA448_LOCUS3131</name>
</gene>
<comment type="caution">
    <text evidence="2">The sequence shown here is derived from an EMBL/GenBank/DDBJ whole genome shotgun (WGS) entry which is preliminary data.</text>
</comment>
<evidence type="ECO:0000313" key="2">
    <source>
        <dbReference type="EMBL" id="CAF3218416.1"/>
    </source>
</evidence>
<feature type="region of interest" description="Disordered" evidence="1">
    <location>
        <begin position="402"/>
        <end position="443"/>
    </location>
</feature>
<dbReference type="EMBL" id="CAJNYD010000122">
    <property type="protein sequence ID" value="CAF3218416.1"/>
    <property type="molecule type" value="Genomic_DNA"/>
</dbReference>
<feature type="compositionally biased region" description="Polar residues" evidence="1">
    <location>
        <begin position="410"/>
        <end position="443"/>
    </location>
</feature>
<reference evidence="2" key="1">
    <citation type="submission" date="2021-02" db="EMBL/GenBank/DDBJ databases">
        <authorList>
            <person name="Nowell W R."/>
        </authorList>
    </citation>
    <scope>NUCLEOTIDE SEQUENCE</scope>
</reference>
<protein>
    <submittedName>
        <fullName evidence="2">Uncharacterized protein</fullName>
    </submittedName>
</protein>
<feature type="compositionally biased region" description="Basic and acidic residues" evidence="1">
    <location>
        <begin position="110"/>
        <end position="125"/>
    </location>
</feature>
<organism evidence="2 4">
    <name type="scientific">Rotaria socialis</name>
    <dbReference type="NCBI Taxonomy" id="392032"/>
    <lineage>
        <taxon>Eukaryota</taxon>
        <taxon>Metazoa</taxon>
        <taxon>Spiralia</taxon>
        <taxon>Gnathifera</taxon>
        <taxon>Rotifera</taxon>
        <taxon>Eurotatoria</taxon>
        <taxon>Bdelloidea</taxon>
        <taxon>Philodinida</taxon>
        <taxon>Philodinidae</taxon>
        <taxon>Rotaria</taxon>
    </lineage>
</organism>
<feature type="compositionally biased region" description="Polar residues" evidence="1">
    <location>
        <begin position="274"/>
        <end position="300"/>
    </location>
</feature>
<feature type="compositionally biased region" description="Gly residues" evidence="1">
    <location>
        <begin position="126"/>
        <end position="135"/>
    </location>
</feature>
<name>A0A817QKR5_9BILA</name>
<dbReference type="Proteomes" id="UP000663833">
    <property type="component" value="Unassembled WGS sequence"/>
</dbReference>
<evidence type="ECO:0000313" key="4">
    <source>
        <dbReference type="Proteomes" id="UP000663833"/>
    </source>
</evidence>
<dbReference type="EMBL" id="CAJOBO010001477">
    <property type="protein sequence ID" value="CAF4382045.1"/>
    <property type="molecule type" value="Genomic_DNA"/>
</dbReference>
<proteinExistence type="predicted"/>